<name>A0A7C8UTZ4_ORBOL</name>
<dbReference type="AlphaFoldDB" id="A0A7C8UTZ4"/>
<comment type="caution">
    <text evidence="1">The sequence shown here is derived from an EMBL/GenBank/DDBJ whole genome shotgun (WGS) entry which is preliminary data.</text>
</comment>
<organism evidence="1 2">
    <name type="scientific">Orbilia oligospora</name>
    <name type="common">Nematode-trapping fungus</name>
    <name type="synonym">Arthrobotrys oligospora</name>
    <dbReference type="NCBI Taxonomy" id="2813651"/>
    <lineage>
        <taxon>Eukaryota</taxon>
        <taxon>Fungi</taxon>
        <taxon>Dikarya</taxon>
        <taxon>Ascomycota</taxon>
        <taxon>Pezizomycotina</taxon>
        <taxon>Orbiliomycetes</taxon>
        <taxon>Orbiliales</taxon>
        <taxon>Orbiliaceae</taxon>
        <taxon>Orbilia</taxon>
    </lineage>
</organism>
<reference evidence="1 2" key="1">
    <citation type="submission" date="2019-06" db="EMBL/GenBank/DDBJ databases">
        <authorList>
            <person name="Palmer J.M."/>
        </authorList>
    </citation>
    <scope>NUCLEOTIDE SEQUENCE [LARGE SCALE GENOMIC DNA]</scope>
    <source>
        <strain evidence="1 2">TWF106</strain>
    </source>
</reference>
<dbReference type="EMBL" id="WIWS01000030">
    <property type="protein sequence ID" value="KAF3221138.1"/>
    <property type="molecule type" value="Genomic_DNA"/>
</dbReference>
<accession>A0A7C8UTZ4</accession>
<protein>
    <submittedName>
        <fullName evidence="1">Uncharacterized protein</fullName>
    </submittedName>
</protein>
<dbReference type="Proteomes" id="UP000472727">
    <property type="component" value="Unassembled WGS sequence"/>
</dbReference>
<proteinExistence type="predicted"/>
<evidence type="ECO:0000313" key="2">
    <source>
        <dbReference type="Proteomes" id="UP000472727"/>
    </source>
</evidence>
<sequence length="415" mass="47003">MPETNGQSLTFFSLPLEIRTEVYRYWLINALEFEPRPFSVIWSAKKIFNLSLLQCMKEITAEVLSILPRFMPLSMTFRASPFASRQIFAQAGSPDGRCGFDHYPAFYIDGLGGEVVSRLVAVHIDIVEHHSSQQNQATQLFLVIGAGNIKLASAMIASIKPKRALKPNTYQFRFNYNTKNVPRHQLSYNNDLLDSLYAIPAKGNVTTAKWQNKNGLTGYSDFAVYQEIYWPTAYQLELFILGNRFTDTANSFCRKNNFEDAVRIYWYTLKVTQVANRYSVTEQNGISDAIRSSEAMILHNMTLCYLKQVEKTGGVLPDMKESYEKLIQRYYQFKKGPADNAIAVVTAWLITTLEVLAGEEKTRVLNNFKACAETSGTTIEPTKQQRAIDAIEESYSPGGIISSPVRSPVEMLYDL</sequence>
<gene>
    <name evidence="1" type="ORF">TWF106_006463</name>
</gene>
<evidence type="ECO:0000313" key="1">
    <source>
        <dbReference type="EMBL" id="KAF3221138.1"/>
    </source>
</evidence>